<evidence type="ECO:0000256" key="3">
    <source>
        <dbReference type="SAM" id="Phobius"/>
    </source>
</evidence>
<dbReference type="EMBL" id="HE573027">
    <property type="protein sequence ID" value="CCC52935.1"/>
    <property type="molecule type" value="Genomic_DNA"/>
</dbReference>
<feature type="compositionally biased region" description="Low complexity" evidence="2">
    <location>
        <begin position="620"/>
        <end position="635"/>
    </location>
</feature>
<keyword evidence="3" id="KW-1133">Transmembrane helix</keyword>
<keyword evidence="1" id="KW-0479">Metal-binding</keyword>
<evidence type="ECO:0000313" key="5">
    <source>
        <dbReference type="EMBL" id="CCC52935.1"/>
    </source>
</evidence>
<feature type="compositionally biased region" description="Basic and acidic residues" evidence="2">
    <location>
        <begin position="492"/>
        <end position="527"/>
    </location>
</feature>
<feature type="compositionally biased region" description="Polar residues" evidence="2">
    <location>
        <begin position="196"/>
        <end position="216"/>
    </location>
</feature>
<keyword evidence="1" id="KW-0862">Zinc</keyword>
<feature type="compositionally biased region" description="Low complexity" evidence="2">
    <location>
        <begin position="183"/>
        <end position="195"/>
    </location>
</feature>
<name>G0UAU8_TRYVY</name>
<accession>G0UAU8</accession>
<proteinExistence type="predicted"/>
<feature type="compositionally biased region" description="Basic and acidic residues" evidence="2">
    <location>
        <begin position="762"/>
        <end position="786"/>
    </location>
</feature>
<dbReference type="InterPro" id="IPR000571">
    <property type="entry name" value="Znf_CCCH"/>
</dbReference>
<feature type="region of interest" description="Disordered" evidence="2">
    <location>
        <begin position="169"/>
        <end position="216"/>
    </location>
</feature>
<dbReference type="GO" id="GO:0008270">
    <property type="term" value="F:zinc ion binding"/>
    <property type="evidence" value="ECO:0007669"/>
    <property type="project" value="UniProtKB-KW"/>
</dbReference>
<dbReference type="AlphaFoldDB" id="G0UAU8"/>
<keyword evidence="3" id="KW-0812">Transmembrane</keyword>
<feature type="compositionally biased region" description="Basic residues" evidence="2">
    <location>
        <begin position="801"/>
        <end position="814"/>
    </location>
</feature>
<keyword evidence="3" id="KW-0472">Membrane</keyword>
<feature type="compositionally biased region" description="Basic residues" evidence="2">
    <location>
        <begin position="821"/>
        <end position="830"/>
    </location>
</feature>
<protein>
    <recommendedName>
        <fullName evidence="4">C3H1-type domain-containing protein</fullName>
    </recommendedName>
</protein>
<dbReference type="VEuPathDB" id="TriTrypDB:TvY486_1104190"/>
<sequence>MLRTQTFQCHCKLALLLPFQSHFPPLFIIYMPSPLFIFSIYFIYNYSFFILSHWENKQGIFILIHLFSPLGMSTNSTIFLYITGGRTLWVPSHTPAPGENQPVHILNFASPRELSRSFYLFEMPIQIVEDARAAAMVPGGKTVKDIVTAVNEFRRVCAEDQEFLLKRCYDPARPPASGTHGAQQQQQQQPLQQPLTGTAGSAGQVRGQTGPATDANNSNINQVILLQLLQQQQQRVAMASQMAPLQQPPQMKFNCGPPLGPAAPLGMGGNMMMGNHSVMPPPPPMGYGGNYFNPMLPPPGSGSGLMPPPAPYRRGAYGGPHAAMLGRGRSGKPLRGAMGNVQFMAPMREQPEPLPPTPSIPRDILDMYMNPTQKLICATLPGPRCTVWLRNHPIPTDTRRQRCVFCKGGIVLMLKMQATDVVNSKPVELFDQQVCAHFLIHGYCSRNNCLHRHHNEQQLRELIAGKHIELKAMTKKERDHLSAQLVLKEKEGLARAAENRERRVKDRPDDTNKHESDAAEGEEREKTSANSAVSSETQGNDDTCSLDGVNPVSEGTVPEGQEGEPGTEEATGTKASSLCDTADRKLMGRRGKQSQSRKVLNPADIGVTDTDSGDEEDPNDFFSNSSVSSASSAPSETGKDDAGTDGGTTTCAVEVDQGDGSAAPTSEEQTRCKVIYTEAEVSETVPNEESAQPETSAEQPSEAVGENGVVDAKTADSCEEPASFVIKEVENEQPSGDGCVGAENDSAEVVEAEQSMPEQEALDEHKVSETNKEADGATDSTNKEAEADGVAEGAVQSVAGKKARGRQAAAKRARSPAAKKTAPRPKKSKN</sequence>
<evidence type="ECO:0000259" key="4">
    <source>
        <dbReference type="PROSITE" id="PS50103"/>
    </source>
</evidence>
<feature type="transmembrane region" description="Helical" evidence="3">
    <location>
        <begin position="27"/>
        <end position="48"/>
    </location>
</feature>
<feature type="region of interest" description="Disordered" evidence="2">
    <location>
        <begin position="492"/>
        <end position="716"/>
    </location>
</feature>
<organism evidence="5">
    <name type="scientific">Trypanosoma vivax (strain Y486)</name>
    <dbReference type="NCBI Taxonomy" id="1055687"/>
    <lineage>
        <taxon>Eukaryota</taxon>
        <taxon>Discoba</taxon>
        <taxon>Euglenozoa</taxon>
        <taxon>Kinetoplastea</taxon>
        <taxon>Metakinetoplastina</taxon>
        <taxon>Trypanosomatida</taxon>
        <taxon>Trypanosomatidae</taxon>
        <taxon>Trypanosoma</taxon>
        <taxon>Duttonella</taxon>
    </lineage>
</organism>
<keyword evidence="1" id="KW-0863">Zinc-finger</keyword>
<feature type="compositionally biased region" description="Polar residues" evidence="2">
    <location>
        <begin position="528"/>
        <end position="543"/>
    </location>
</feature>
<feature type="region of interest" description="Disordered" evidence="2">
    <location>
        <begin position="728"/>
        <end position="830"/>
    </location>
</feature>
<dbReference type="PROSITE" id="PS50103">
    <property type="entry name" value="ZF_C3H1"/>
    <property type="match status" value="1"/>
</dbReference>
<feature type="transmembrane region" description="Helical" evidence="3">
    <location>
        <begin position="60"/>
        <end position="82"/>
    </location>
</feature>
<gene>
    <name evidence="5" type="ORF">TVY486_1104190</name>
</gene>
<evidence type="ECO:0000256" key="1">
    <source>
        <dbReference type="PROSITE-ProRule" id="PRU00723"/>
    </source>
</evidence>
<evidence type="ECO:0000256" key="2">
    <source>
        <dbReference type="SAM" id="MobiDB-lite"/>
    </source>
</evidence>
<feature type="domain" description="C3H1-type" evidence="4">
    <location>
        <begin position="429"/>
        <end position="456"/>
    </location>
</feature>
<feature type="compositionally biased region" description="Polar residues" evidence="2">
    <location>
        <begin position="684"/>
        <end position="699"/>
    </location>
</feature>
<reference evidence="5" key="1">
    <citation type="journal article" date="2012" name="Proc. Natl. Acad. Sci. U.S.A.">
        <title>Antigenic diversity is generated by distinct evolutionary mechanisms in African trypanosome species.</title>
        <authorList>
            <person name="Jackson A.P."/>
            <person name="Berry A."/>
            <person name="Aslett M."/>
            <person name="Allison H.C."/>
            <person name="Burton P."/>
            <person name="Vavrova-Anderson J."/>
            <person name="Brown R."/>
            <person name="Browne H."/>
            <person name="Corton N."/>
            <person name="Hauser H."/>
            <person name="Gamble J."/>
            <person name="Gilderthorp R."/>
            <person name="Marcello L."/>
            <person name="McQuillan J."/>
            <person name="Otto T.D."/>
            <person name="Quail M.A."/>
            <person name="Sanders M.J."/>
            <person name="van Tonder A."/>
            <person name="Ginger M.L."/>
            <person name="Field M.C."/>
            <person name="Barry J.D."/>
            <person name="Hertz-Fowler C."/>
            <person name="Berriman M."/>
        </authorList>
    </citation>
    <scope>NUCLEOTIDE SEQUENCE</scope>
    <source>
        <strain evidence="5">Y486</strain>
    </source>
</reference>
<feature type="zinc finger region" description="C3H1-type" evidence="1">
    <location>
        <begin position="429"/>
        <end position="456"/>
    </location>
</feature>